<dbReference type="Gene3D" id="3.10.400.10">
    <property type="entry name" value="Sulfate adenylyltransferase"/>
    <property type="match status" value="1"/>
</dbReference>
<dbReference type="Proteomes" id="UP000254571">
    <property type="component" value="Unassembled WGS sequence"/>
</dbReference>
<dbReference type="Pfam" id="PF04266">
    <property type="entry name" value="ASCH"/>
    <property type="match status" value="1"/>
</dbReference>
<evidence type="ECO:0000313" key="3">
    <source>
        <dbReference type="Proteomes" id="UP000254571"/>
    </source>
</evidence>
<reference evidence="2 3" key="1">
    <citation type="submission" date="2018-06" db="EMBL/GenBank/DDBJ databases">
        <authorList>
            <consortium name="Pathogen Informatics"/>
            <person name="Doyle S."/>
        </authorList>
    </citation>
    <scope>NUCLEOTIDE SEQUENCE [LARGE SCALE GENOMIC DNA]</scope>
    <source>
        <strain evidence="2 3">NCTC9149</strain>
    </source>
</reference>
<name>A0A7H4PC64_9ENTR</name>
<dbReference type="EMBL" id="UGMX01000002">
    <property type="protein sequence ID" value="STW10029.1"/>
    <property type="molecule type" value="Genomic_DNA"/>
</dbReference>
<accession>A0A7H4PC64</accession>
<evidence type="ECO:0000259" key="1">
    <source>
        <dbReference type="Pfam" id="PF04266"/>
    </source>
</evidence>
<protein>
    <submittedName>
        <fullName evidence="2">Putative cytoplasmic protein</fullName>
    </submittedName>
</protein>
<proteinExistence type="predicted"/>
<evidence type="ECO:0000313" key="2">
    <source>
        <dbReference type="EMBL" id="STW10029.1"/>
    </source>
</evidence>
<gene>
    <name evidence="2" type="ORF">NCTC9149_06538</name>
</gene>
<sequence length="50" mass="5607">MSPELAALEGEGDLSLAYWQSAHQAFFEREGTWAPDMELVYEEFAVIEAA</sequence>
<dbReference type="InterPro" id="IPR015947">
    <property type="entry name" value="PUA-like_sf"/>
</dbReference>
<dbReference type="InterPro" id="IPR009326">
    <property type="entry name" value="DUF984"/>
</dbReference>
<dbReference type="SUPFAM" id="SSF88697">
    <property type="entry name" value="PUA domain-like"/>
    <property type="match status" value="1"/>
</dbReference>
<dbReference type="InterPro" id="IPR007374">
    <property type="entry name" value="ASCH_domain"/>
</dbReference>
<dbReference type="PANTHER" id="PTHR39203:SF1">
    <property type="entry name" value="CYTOPLASMIC PROTEIN"/>
    <property type="match status" value="1"/>
</dbReference>
<dbReference type="AlphaFoldDB" id="A0A7H4PC64"/>
<organism evidence="2 3">
    <name type="scientific">Klebsiella grimontii</name>
    <dbReference type="NCBI Taxonomy" id="2058152"/>
    <lineage>
        <taxon>Bacteria</taxon>
        <taxon>Pseudomonadati</taxon>
        <taxon>Pseudomonadota</taxon>
        <taxon>Gammaproteobacteria</taxon>
        <taxon>Enterobacterales</taxon>
        <taxon>Enterobacteriaceae</taxon>
        <taxon>Klebsiella/Raoultella group</taxon>
        <taxon>Klebsiella</taxon>
    </lineage>
</organism>
<feature type="domain" description="ASCH" evidence="1">
    <location>
        <begin position="2"/>
        <end position="48"/>
    </location>
</feature>
<comment type="caution">
    <text evidence="2">The sequence shown here is derived from an EMBL/GenBank/DDBJ whole genome shotgun (WGS) entry which is preliminary data.</text>
</comment>
<dbReference type="PANTHER" id="PTHR39203">
    <property type="entry name" value="CYTOPLASMIC PROTEIN-RELATED"/>
    <property type="match status" value="1"/>
</dbReference>